<name>A0A1D7VMM2_9ACTN</name>
<evidence type="ECO:0000313" key="2">
    <source>
        <dbReference type="Proteomes" id="UP000094094"/>
    </source>
</evidence>
<dbReference type="EMBL" id="CP017157">
    <property type="protein sequence ID" value="AOP47993.1"/>
    <property type="molecule type" value="Genomic_DNA"/>
</dbReference>
<gene>
    <name evidence="1" type="ORF">SL103_18730</name>
</gene>
<organism evidence="1 2">
    <name type="scientific">Streptomyces lydicus</name>
    <dbReference type="NCBI Taxonomy" id="47763"/>
    <lineage>
        <taxon>Bacteria</taxon>
        <taxon>Bacillati</taxon>
        <taxon>Actinomycetota</taxon>
        <taxon>Actinomycetes</taxon>
        <taxon>Kitasatosporales</taxon>
        <taxon>Streptomycetaceae</taxon>
        <taxon>Streptomyces</taxon>
    </lineage>
</organism>
<dbReference type="Proteomes" id="UP000094094">
    <property type="component" value="Chromosome"/>
</dbReference>
<sequence length="82" mass="8432">MALPAAMTLPYSWADVTTLVAAELVALGVVEAARKCGTSVTLQPVVAPRTWSGPTFQDAGELAAVALARAEQGRPLGELPEA</sequence>
<dbReference type="KEGG" id="slc:SL103_18730"/>
<accession>A0A1D7VMM2</accession>
<protein>
    <submittedName>
        <fullName evidence="1">Uncharacterized protein</fullName>
    </submittedName>
</protein>
<reference evidence="1 2" key="1">
    <citation type="submission" date="2016-09" db="EMBL/GenBank/DDBJ databases">
        <title>Complete genome sequencing of Streptomyces lydicus 103 and metabolic pathways analysis of antibiotic biosynthesis.</title>
        <authorList>
            <person name="Jia N."/>
            <person name="Ding M.-Z."/>
            <person name="Gao F."/>
            <person name="Yuan Y.-J."/>
        </authorList>
    </citation>
    <scope>NUCLEOTIDE SEQUENCE [LARGE SCALE GENOMIC DNA]</scope>
    <source>
        <strain evidence="1 2">103</strain>
    </source>
</reference>
<keyword evidence="2" id="KW-1185">Reference proteome</keyword>
<evidence type="ECO:0000313" key="1">
    <source>
        <dbReference type="EMBL" id="AOP47993.1"/>
    </source>
</evidence>
<dbReference type="AlphaFoldDB" id="A0A1D7VMM2"/>
<proteinExistence type="predicted"/>